<keyword evidence="2" id="KW-0233">DNA recombination</keyword>
<dbReference type="AlphaFoldDB" id="A0A4U7J8F4"/>
<sequence>MLKGKTYGKQAFRTQKSKEKSLGEVAEKYYNLCTIRGTSEITIKGYKYALKYFNEFNGDSPINSVTVNMYILYLKKNGFKDTTINSYIRKLSPIFNYGHSKGYLPKVEIIELKVQKTFKDIYTEQEMNLLLKPPKQKDFVSIRNWCIVWVFASTAIRRTELINLKVMNVDMVNRVIALNHTKNKKVYSSI</sequence>
<dbReference type="GO" id="GO:0003677">
    <property type="term" value="F:DNA binding"/>
    <property type="evidence" value="ECO:0007669"/>
    <property type="project" value="UniProtKB-UniRule"/>
</dbReference>
<dbReference type="InterPro" id="IPR044068">
    <property type="entry name" value="CB"/>
</dbReference>
<keyword evidence="1" id="KW-0238">DNA-binding</keyword>
<organism evidence="3 4">
    <name type="scientific">Ruminiclostridium herbifermentans</name>
    <dbReference type="NCBI Taxonomy" id="2488810"/>
    <lineage>
        <taxon>Bacteria</taxon>
        <taxon>Bacillati</taxon>
        <taxon>Bacillota</taxon>
        <taxon>Clostridia</taxon>
        <taxon>Eubacteriales</taxon>
        <taxon>Oscillospiraceae</taxon>
        <taxon>Ruminiclostridium</taxon>
    </lineage>
</organism>
<dbReference type="Pfam" id="PF00589">
    <property type="entry name" value="Phage_integrase"/>
    <property type="match status" value="1"/>
</dbReference>
<dbReference type="KEGG" id="rher:EHE19_013550"/>
<dbReference type="OrthoDB" id="107900at2"/>
<protein>
    <submittedName>
        <fullName evidence="3">Phage integrase SAM-like domain-containing protein</fullName>
    </submittedName>
</protein>
<dbReference type="InterPro" id="IPR011010">
    <property type="entry name" value="DNA_brk_join_enz"/>
</dbReference>
<dbReference type="Gene3D" id="1.10.150.130">
    <property type="match status" value="1"/>
</dbReference>
<dbReference type="Proteomes" id="UP000306409">
    <property type="component" value="Chromosome"/>
</dbReference>
<accession>A0A4U7J8F4</accession>
<evidence type="ECO:0000313" key="4">
    <source>
        <dbReference type="Proteomes" id="UP000306409"/>
    </source>
</evidence>
<dbReference type="Pfam" id="PF13102">
    <property type="entry name" value="Phage_int_SAM_5"/>
    <property type="match status" value="1"/>
</dbReference>
<dbReference type="InterPro" id="IPR013762">
    <property type="entry name" value="Integrase-like_cat_sf"/>
</dbReference>
<proteinExistence type="predicted"/>
<dbReference type="InterPro" id="IPR010998">
    <property type="entry name" value="Integrase_recombinase_N"/>
</dbReference>
<dbReference type="PROSITE" id="PS51898">
    <property type="entry name" value="TYR_RECOMBINASE"/>
    <property type="match status" value="1"/>
</dbReference>
<dbReference type="InterPro" id="IPR002104">
    <property type="entry name" value="Integrase_catalytic"/>
</dbReference>
<dbReference type="EMBL" id="CP061336">
    <property type="protein sequence ID" value="QNU65907.1"/>
    <property type="molecule type" value="Genomic_DNA"/>
</dbReference>
<dbReference type="Gene3D" id="1.10.443.10">
    <property type="entry name" value="Intergrase catalytic core"/>
    <property type="match status" value="1"/>
</dbReference>
<keyword evidence="4" id="KW-1185">Reference proteome</keyword>
<evidence type="ECO:0000256" key="2">
    <source>
        <dbReference type="ARBA" id="ARBA00023172"/>
    </source>
</evidence>
<dbReference type="InterPro" id="IPR025269">
    <property type="entry name" value="SAM-like_dom"/>
</dbReference>
<reference evidence="3 4" key="1">
    <citation type="submission" date="2020-09" db="EMBL/GenBank/DDBJ databases">
        <title>Characterization and genome sequencing of Ruminiclostridium sp. nov. MA18.</title>
        <authorList>
            <person name="Rettenmaier R."/>
            <person name="Kowollik M.-L."/>
            <person name="Liebl W."/>
            <person name="Zverlov V."/>
        </authorList>
    </citation>
    <scope>NUCLEOTIDE SEQUENCE [LARGE SCALE GENOMIC DNA]</scope>
    <source>
        <strain evidence="3 4">MA18</strain>
    </source>
</reference>
<evidence type="ECO:0000313" key="3">
    <source>
        <dbReference type="EMBL" id="QNU65907.1"/>
    </source>
</evidence>
<dbReference type="SUPFAM" id="SSF56349">
    <property type="entry name" value="DNA breaking-rejoining enzymes"/>
    <property type="match status" value="1"/>
</dbReference>
<name>A0A4U7J8F4_9FIRM</name>
<evidence type="ECO:0000256" key="1">
    <source>
        <dbReference type="ARBA" id="ARBA00023125"/>
    </source>
</evidence>
<dbReference type="GO" id="GO:0015074">
    <property type="term" value="P:DNA integration"/>
    <property type="evidence" value="ECO:0007669"/>
    <property type="project" value="InterPro"/>
</dbReference>
<gene>
    <name evidence="3" type="ORF">EHE19_013550</name>
</gene>
<dbReference type="PROSITE" id="PS51900">
    <property type="entry name" value="CB"/>
    <property type="match status" value="1"/>
</dbReference>
<dbReference type="GO" id="GO:0006310">
    <property type="term" value="P:DNA recombination"/>
    <property type="evidence" value="ECO:0007669"/>
    <property type="project" value="UniProtKB-KW"/>
</dbReference>